<evidence type="ECO:0000256" key="6">
    <source>
        <dbReference type="RuleBase" id="RU367018"/>
    </source>
</evidence>
<feature type="region of interest" description="Disordered" evidence="7">
    <location>
        <begin position="144"/>
        <end position="164"/>
    </location>
</feature>
<keyword evidence="6" id="KW-0539">Nucleus</keyword>
<sequence length="164" mass="18651">MRWNVHHLAANNSFRCSCLRMESFGLPCVHILAVLVRFDMESLPKSLVLKRWSKWAKDDAAQESLSCRAGDAVALYRSQVGAFLQHCKRFAKVACVREEDLRHYVEKVVRDMHLLEERSMLESHGAETSNIAGQEELVKDPIGVRTKGTGRSNDPVGMWGVKRR</sequence>
<evidence type="ECO:0000256" key="5">
    <source>
        <dbReference type="PROSITE-ProRule" id="PRU00325"/>
    </source>
</evidence>
<dbReference type="InterPro" id="IPR031052">
    <property type="entry name" value="FHY3/FAR1"/>
</dbReference>
<dbReference type="GO" id="GO:0006355">
    <property type="term" value="P:regulation of DNA-templated transcription"/>
    <property type="evidence" value="ECO:0007669"/>
    <property type="project" value="UniProtKB-UniRule"/>
</dbReference>
<dbReference type="PANTHER" id="PTHR31669:SF292">
    <property type="entry name" value="OS02G0262500 PROTEIN"/>
    <property type="match status" value="1"/>
</dbReference>
<reference evidence="10" key="2">
    <citation type="submission" date="2025-08" db="UniProtKB">
        <authorList>
            <consortium name="RefSeq"/>
        </authorList>
    </citation>
    <scope>IDENTIFICATION</scope>
    <source>
        <tissue evidence="10">Whole plant</tissue>
    </source>
</reference>
<name>A0A6P4BTX8_ARADU</name>
<protein>
    <recommendedName>
        <fullName evidence="6">Protein FAR1-RELATED SEQUENCE</fullName>
    </recommendedName>
</protein>
<dbReference type="OrthoDB" id="1436827at2759"/>
<dbReference type="Proteomes" id="UP000515211">
    <property type="component" value="Chromosome 8"/>
</dbReference>
<dbReference type="RefSeq" id="XP_015935082.1">
    <property type="nucleotide sequence ID" value="XM_016079596.1"/>
</dbReference>
<keyword evidence="9" id="KW-1185">Reference proteome</keyword>
<gene>
    <name evidence="10" type="primary">LOC107461131</name>
</gene>
<comment type="similarity">
    <text evidence="1 6">Belongs to the FHY3/FAR1 family.</text>
</comment>
<dbReference type="PROSITE" id="PS50966">
    <property type="entry name" value="ZF_SWIM"/>
    <property type="match status" value="1"/>
</dbReference>
<dbReference type="GO" id="GO:0008270">
    <property type="term" value="F:zinc ion binding"/>
    <property type="evidence" value="ECO:0007669"/>
    <property type="project" value="UniProtKB-UniRule"/>
</dbReference>
<keyword evidence="4 6" id="KW-0862">Zinc</keyword>
<comment type="subcellular location">
    <subcellularLocation>
        <location evidence="6">Nucleus</location>
    </subcellularLocation>
</comment>
<evidence type="ECO:0000256" key="4">
    <source>
        <dbReference type="ARBA" id="ARBA00022833"/>
    </source>
</evidence>
<evidence type="ECO:0000256" key="3">
    <source>
        <dbReference type="ARBA" id="ARBA00022771"/>
    </source>
</evidence>
<evidence type="ECO:0000313" key="10">
    <source>
        <dbReference type="RefSeq" id="XP_015935082.1"/>
    </source>
</evidence>
<evidence type="ECO:0000256" key="1">
    <source>
        <dbReference type="ARBA" id="ARBA00005889"/>
    </source>
</evidence>
<organism evidence="9 10">
    <name type="scientific">Arachis duranensis</name>
    <name type="common">Wild peanut</name>
    <dbReference type="NCBI Taxonomy" id="130453"/>
    <lineage>
        <taxon>Eukaryota</taxon>
        <taxon>Viridiplantae</taxon>
        <taxon>Streptophyta</taxon>
        <taxon>Embryophyta</taxon>
        <taxon>Tracheophyta</taxon>
        <taxon>Spermatophyta</taxon>
        <taxon>Magnoliopsida</taxon>
        <taxon>eudicotyledons</taxon>
        <taxon>Gunneridae</taxon>
        <taxon>Pentapetalae</taxon>
        <taxon>rosids</taxon>
        <taxon>fabids</taxon>
        <taxon>Fabales</taxon>
        <taxon>Fabaceae</taxon>
        <taxon>Papilionoideae</taxon>
        <taxon>50 kb inversion clade</taxon>
        <taxon>dalbergioids sensu lato</taxon>
        <taxon>Dalbergieae</taxon>
        <taxon>Pterocarpus clade</taxon>
        <taxon>Arachis</taxon>
    </lineage>
</organism>
<dbReference type="AlphaFoldDB" id="A0A6P4BTX8"/>
<dbReference type="GO" id="GO:0005634">
    <property type="term" value="C:nucleus"/>
    <property type="evidence" value="ECO:0007669"/>
    <property type="project" value="UniProtKB-SubCell"/>
</dbReference>
<dbReference type="SMART" id="SM00575">
    <property type="entry name" value="ZnF_PMZ"/>
    <property type="match status" value="1"/>
</dbReference>
<evidence type="ECO:0000256" key="2">
    <source>
        <dbReference type="ARBA" id="ARBA00022723"/>
    </source>
</evidence>
<dbReference type="GeneID" id="107461131"/>
<proteinExistence type="inferred from homology"/>
<evidence type="ECO:0000313" key="9">
    <source>
        <dbReference type="Proteomes" id="UP000515211"/>
    </source>
</evidence>
<keyword evidence="3 5" id="KW-0863">Zinc-finger</keyword>
<dbReference type="Pfam" id="PF04434">
    <property type="entry name" value="SWIM"/>
    <property type="match status" value="1"/>
</dbReference>
<dbReference type="InterPro" id="IPR006564">
    <property type="entry name" value="Znf_PMZ"/>
</dbReference>
<keyword evidence="2 6" id="KW-0479">Metal-binding</keyword>
<dbReference type="PANTHER" id="PTHR31669">
    <property type="entry name" value="PROTEIN FAR1-RELATED SEQUENCE 10-RELATED"/>
    <property type="match status" value="1"/>
</dbReference>
<dbReference type="InterPro" id="IPR007527">
    <property type="entry name" value="Znf_SWIM"/>
</dbReference>
<comment type="function">
    <text evidence="6">Putative transcription activator involved in regulating light control of development.</text>
</comment>
<reference evidence="9" key="1">
    <citation type="journal article" date="2016" name="Nat. Genet.">
        <title>The genome sequences of Arachis duranensis and Arachis ipaensis, the diploid ancestors of cultivated peanut.</title>
        <authorList>
            <person name="Bertioli D.J."/>
            <person name="Cannon S.B."/>
            <person name="Froenicke L."/>
            <person name="Huang G."/>
            <person name="Farmer A.D."/>
            <person name="Cannon E.K."/>
            <person name="Liu X."/>
            <person name="Gao D."/>
            <person name="Clevenger J."/>
            <person name="Dash S."/>
            <person name="Ren L."/>
            <person name="Moretzsohn M.C."/>
            <person name="Shirasawa K."/>
            <person name="Huang W."/>
            <person name="Vidigal B."/>
            <person name="Abernathy B."/>
            <person name="Chu Y."/>
            <person name="Niederhuth C.E."/>
            <person name="Umale P."/>
            <person name="Araujo A.C."/>
            <person name="Kozik A."/>
            <person name="Kim K.D."/>
            <person name="Burow M.D."/>
            <person name="Varshney R.K."/>
            <person name="Wang X."/>
            <person name="Zhang X."/>
            <person name="Barkley N."/>
            <person name="Guimaraes P.M."/>
            <person name="Isobe S."/>
            <person name="Guo B."/>
            <person name="Liao B."/>
            <person name="Stalker H.T."/>
            <person name="Schmitz R.J."/>
            <person name="Scheffler B.E."/>
            <person name="Leal-Bertioli S.C."/>
            <person name="Xun X."/>
            <person name="Jackson S.A."/>
            <person name="Michelmore R."/>
            <person name="Ozias-Akins P."/>
        </authorList>
    </citation>
    <scope>NUCLEOTIDE SEQUENCE [LARGE SCALE GENOMIC DNA]</scope>
    <source>
        <strain evidence="9">cv. V14167</strain>
    </source>
</reference>
<accession>A0A6P4BTX8</accession>
<dbReference type="KEGG" id="adu:107461131"/>
<feature type="domain" description="SWIM-type" evidence="8">
    <location>
        <begin position="1"/>
        <end position="39"/>
    </location>
</feature>
<evidence type="ECO:0000256" key="7">
    <source>
        <dbReference type="SAM" id="MobiDB-lite"/>
    </source>
</evidence>
<evidence type="ECO:0000259" key="8">
    <source>
        <dbReference type="PROSITE" id="PS50966"/>
    </source>
</evidence>